<protein>
    <submittedName>
        <fullName evidence="1">Uncharacterized protein</fullName>
    </submittedName>
</protein>
<evidence type="ECO:0000313" key="1">
    <source>
        <dbReference type="EMBL" id="RDH14139.1"/>
    </source>
</evidence>
<proteinExistence type="predicted"/>
<name>A0A370BKU6_ASPNG</name>
<dbReference type="VEuPathDB" id="FungiDB:M747DRAFT_319767"/>
<dbReference type="Proteomes" id="UP000253845">
    <property type="component" value="Unassembled WGS sequence"/>
</dbReference>
<dbReference type="EMBL" id="KZ851979">
    <property type="protein sequence ID" value="RDH14139.1"/>
    <property type="molecule type" value="Genomic_DNA"/>
</dbReference>
<sequence>MPSTTHHSAGKESPLPTHKERAKFYCRHGGEASRLESSLRWCSLAGSPACGPQVCGIIQSDSFVFLGRRLHPSVGREHGLLSHEAGRMANLTFVRRQHGMLSMTISTLTQLRGEAAKQGLRIGSLLNVDAQASPPRGDAYFRDWTNRRRMRASLSAIGISSQA</sequence>
<organism evidence="1 2">
    <name type="scientific">Aspergillus niger ATCC 13496</name>
    <dbReference type="NCBI Taxonomy" id="1353008"/>
    <lineage>
        <taxon>Eukaryota</taxon>
        <taxon>Fungi</taxon>
        <taxon>Dikarya</taxon>
        <taxon>Ascomycota</taxon>
        <taxon>Pezizomycotina</taxon>
        <taxon>Eurotiomycetes</taxon>
        <taxon>Eurotiomycetidae</taxon>
        <taxon>Eurotiales</taxon>
        <taxon>Aspergillaceae</taxon>
        <taxon>Aspergillus</taxon>
        <taxon>Aspergillus subgen. Circumdati</taxon>
    </lineage>
</organism>
<evidence type="ECO:0000313" key="2">
    <source>
        <dbReference type="Proteomes" id="UP000253845"/>
    </source>
</evidence>
<reference evidence="1 2" key="1">
    <citation type="submission" date="2018-07" db="EMBL/GenBank/DDBJ databases">
        <title>Section-level genome sequencing of Aspergillus section Nigri to investigate inter- and intra-species variation.</title>
        <authorList>
            <consortium name="DOE Joint Genome Institute"/>
            <person name="Vesth T.C."/>
            <person name="Nybo J.L."/>
            <person name="Theobald S."/>
            <person name="Frisvad J.C."/>
            <person name="Larsen T.O."/>
            <person name="Nielsen K.F."/>
            <person name="Hoof J.B."/>
            <person name="Brandl J."/>
            <person name="Salamov A."/>
            <person name="Riley R."/>
            <person name="Gladden J.M."/>
            <person name="Phatale P."/>
            <person name="Nielsen M.T."/>
            <person name="Lyhne E.K."/>
            <person name="Kogle M.E."/>
            <person name="Strasser K."/>
            <person name="McDonnell E."/>
            <person name="Barry K."/>
            <person name="Clum A."/>
            <person name="Chen C."/>
            <person name="Nolan M."/>
            <person name="Sandor L."/>
            <person name="Kuo A."/>
            <person name="Lipzen A."/>
            <person name="Hainaut M."/>
            <person name="Drula E."/>
            <person name="Tsang A."/>
            <person name="Magnuson J.K."/>
            <person name="Henrissat B."/>
            <person name="Wiebenga A."/>
            <person name="Simmons B.A."/>
            <person name="Makela M.R."/>
            <person name="De vries R.P."/>
            <person name="Grigoriev I.V."/>
            <person name="Mortensen U.H."/>
            <person name="Baker S.E."/>
            <person name="Andersen M.R."/>
        </authorList>
    </citation>
    <scope>NUCLEOTIDE SEQUENCE [LARGE SCALE GENOMIC DNA]</scope>
    <source>
        <strain evidence="1 2">ATCC 13496</strain>
    </source>
</reference>
<gene>
    <name evidence="1" type="ORF">M747DRAFT_319767</name>
</gene>
<accession>A0A370BKU6</accession>
<dbReference type="AlphaFoldDB" id="A0A370BKU6"/>